<accession>A0AAW6CW17</accession>
<evidence type="ECO:0000313" key="1">
    <source>
        <dbReference type="EMBL" id="MDB8002604.1"/>
    </source>
</evidence>
<dbReference type="Proteomes" id="UP001210809">
    <property type="component" value="Unassembled WGS sequence"/>
</dbReference>
<name>A0AAW6CW17_9FIRM</name>
<gene>
    <name evidence="1" type="ORF">PNE09_00835</name>
</gene>
<dbReference type="AlphaFoldDB" id="A0AAW6CW17"/>
<reference evidence="1" key="1">
    <citation type="submission" date="2023-01" db="EMBL/GenBank/DDBJ databases">
        <title>Human gut microbiome strain richness.</title>
        <authorList>
            <person name="Chen-Liaw A."/>
        </authorList>
    </citation>
    <scope>NUCLEOTIDE SEQUENCE</scope>
    <source>
        <strain evidence="1">1001283st1_G1_1001283B150217_161031</strain>
    </source>
</reference>
<sequence>MTLSDLKKYRANCELLECIDRQLGKKKVLISTQGSAGPPAYQLVTKKDEGYIHGLGTVSLLNEKSRIEAENEKICAFIDAIPVRRFHKALKLYCIGCGSKTFTWDEVAGMCDETSGESLRKALDRYFKELSADVR</sequence>
<organism evidence="1 2">
    <name type="scientific">[Eubacterium] siraeum</name>
    <dbReference type="NCBI Taxonomy" id="39492"/>
    <lineage>
        <taxon>Bacteria</taxon>
        <taxon>Bacillati</taxon>
        <taxon>Bacillota</taxon>
        <taxon>Clostridia</taxon>
        <taxon>Eubacteriales</taxon>
        <taxon>Oscillospiraceae</taxon>
        <taxon>Oscillospiraceae incertae sedis</taxon>
    </lineage>
</organism>
<evidence type="ECO:0000313" key="2">
    <source>
        <dbReference type="Proteomes" id="UP001210809"/>
    </source>
</evidence>
<protein>
    <submittedName>
        <fullName evidence="1">Uncharacterized protein</fullName>
    </submittedName>
</protein>
<proteinExistence type="predicted"/>
<comment type="caution">
    <text evidence="1">The sequence shown here is derived from an EMBL/GenBank/DDBJ whole genome shotgun (WGS) entry which is preliminary data.</text>
</comment>
<dbReference type="EMBL" id="JAQLXW010000001">
    <property type="protein sequence ID" value="MDB8002604.1"/>
    <property type="molecule type" value="Genomic_DNA"/>
</dbReference>